<feature type="domain" description="Gfo/Idh/MocA-like oxidoreductase N-terminal" evidence="2">
    <location>
        <begin position="6"/>
        <end position="124"/>
    </location>
</feature>
<comment type="caution">
    <text evidence="3">The sequence shown here is derived from an EMBL/GenBank/DDBJ whole genome shotgun (WGS) entry which is preliminary data.</text>
</comment>
<dbReference type="Gene3D" id="3.30.360.10">
    <property type="entry name" value="Dihydrodipicolinate Reductase, domain 2"/>
    <property type="match status" value="1"/>
</dbReference>
<evidence type="ECO:0000256" key="1">
    <source>
        <dbReference type="ARBA" id="ARBA00023002"/>
    </source>
</evidence>
<dbReference type="Pfam" id="PF01408">
    <property type="entry name" value="GFO_IDH_MocA"/>
    <property type="match status" value="1"/>
</dbReference>
<evidence type="ECO:0000313" key="4">
    <source>
        <dbReference type="Proteomes" id="UP001201701"/>
    </source>
</evidence>
<gene>
    <name evidence="3" type="ORF">L4923_25905</name>
</gene>
<evidence type="ECO:0000313" key="3">
    <source>
        <dbReference type="EMBL" id="MCG7508479.1"/>
    </source>
</evidence>
<accession>A0ABS9QM04</accession>
<dbReference type="InterPro" id="IPR050463">
    <property type="entry name" value="Gfo/Idh/MocA_oxidrdct_glycsds"/>
</dbReference>
<dbReference type="Proteomes" id="UP001201701">
    <property type="component" value="Unassembled WGS sequence"/>
</dbReference>
<name>A0ABS9QM04_9HYPH</name>
<organism evidence="3 4">
    <name type="scientific">Mesorhizobium retamae</name>
    <dbReference type="NCBI Taxonomy" id="2912854"/>
    <lineage>
        <taxon>Bacteria</taxon>
        <taxon>Pseudomonadati</taxon>
        <taxon>Pseudomonadota</taxon>
        <taxon>Alphaproteobacteria</taxon>
        <taxon>Hyphomicrobiales</taxon>
        <taxon>Phyllobacteriaceae</taxon>
        <taxon>Mesorhizobium</taxon>
    </lineage>
</organism>
<dbReference type="PANTHER" id="PTHR43818:SF11">
    <property type="entry name" value="BCDNA.GH03377"/>
    <property type="match status" value="1"/>
</dbReference>
<protein>
    <submittedName>
        <fullName evidence="3">Gfo/Idh/MocA family oxidoreductase</fullName>
    </submittedName>
</protein>
<keyword evidence="1" id="KW-0560">Oxidoreductase</keyword>
<dbReference type="EMBL" id="JAKREW010000043">
    <property type="protein sequence ID" value="MCG7508479.1"/>
    <property type="molecule type" value="Genomic_DNA"/>
</dbReference>
<dbReference type="InterPro" id="IPR000683">
    <property type="entry name" value="Gfo/Idh/MocA-like_OxRdtase_N"/>
</dbReference>
<reference evidence="3 4" key="1">
    <citation type="submission" date="2022-02" db="EMBL/GenBank/DDBJ databases">
        <title>Draft genome sequence of Mezorhizobium retamae strain IRAMC:0171 isolated from Retama raetam nodules.</title>
        <authorList>
            <person name="Bengaied R."/>
            <person name="Sbissi I."/>
            <person name="Huber K."/>
            <person name="Ghodbane F."/>
            <person name="Nouioui I."/>
            <person name="Tarhouni M."/>
            <person name="Gtari M."/>
        </authorList>
    </citation>
    <scope>NUCLEOTIDE SEQUENCE [LARGE SCALE GENOMIC DNA]</scope>
    <source>
        <strain evidence="3 4">IRAMC:0171</strain>
    </source>
</reference>
<dbReference type="InterPro" id="IPR036291">
    <property type="entry name" value="NAD(P)-bd_dom_sf"/>
</dbReference>
<evidence type="ECO:0000259" key="2">
    <source>
        <dbReference type="Pfam" id="PF01408"/>
    </source>
</evidence>
<keyword evidence="4" id="KW-1185">Reference proteome</keyword>
<dbReference type="RefSeq" id="WP_239369987.1">
    <property type="nucleotide sequence ID" value="NZ_JAKREW010000043.1"/>
</dbReference>
<sequence>MSKRIGLGIIGLGAMGTELLEAAASHDDFKVVLCADVNEAAVARERRKYSGIDFTTEPEAVVAAENLDAVYIATPPRFHAAYAMAAMRAGKAVFCEKPLAVDLAEGEAMADLARTTGVANAVNFALADRHATLEIERALGAGELGSVGSVEIRLAFPQWPRAFQTDASWLSGRAEGGFVREVFSHFAYLTDRLIGELEPVFVSLDFPQGKDASEISAFGLFRAGGVPVRVFGQAGLAVPESYEWTIAGSRRAYRLRNWGELEVSVGESWQNVALSGARGSEYTRLSAFARAIRGEPQTNLADFAAGLRVQRAVEAFHAKAG</sequence>
<dbReference type="SUPFAM" id="SSF51735">
    <property type="entry name" value="NAD(P)-binding Rossmann-fold domains"/>
    <property type="match status" value="1"/>
</dbReference>
<dbReference type="PANTHER" id="PTHR43818">
    <property type="entry name" value="BCDNA.GH03377"/>
    <property type="match status" value="1"/>
</dbReference>
<dbReference type="Gene3D" id="3.40.50.720">
    <property type="entry name" value="NAD(P)-binding Rossmann-like Domain"/>
    <property type="match status" value="1"/>
</dbReference>
<proteinExistence type="predicted"/>